<keyword evidence="9" id="KW-1185">Reference proteome</keyword>
<keyword evidence="8" id="KW-0413">Isomerase</keyword>
<dbReference type="InterPro" id="IPR013766">
    <property type="entry name" value="Thioredoxin_domain"/>
</dbReference>
<dbReference type="EMBL" id="FN649741">
    <property type="protein sequence ID" value="CBJ27844.1"/>
    <property type="molecule type" value="Genomic_DNA"/>
</dbReference>
<evidence type="ECO:0000256" key="5">
    <source>
        <dbReference type="PIRNR" id="PIRNR000077"/>
    </source>
</evidence>
<dbReference type="SUPFAM" id="SSF52833">
    <property type="entry name" value="Thioredoxin-like"/>
    <property type="match status" value="1"/>
</dbReference>
<keyword evidence="2" id="KW-0249">Electron transport</keyword>
<dbReference type="eggNOG" id="KOG0910">
    <property type="taxonomic scope" value="Eukaryota"/>
</dbReference>
<evidence type="ECO:0000313" key="9">
    <source>
        <dbReference type="Proteomes" id="UP000002630"/>
    </source>
</evidence>
<feature type="disulfide bond" description="Redox-active" evidence="6">
    <location>
        <begin position="35"/>
        <end position="38"/>
    </location>
</feature>
<dbReference type="STRING" id="2880.D7G7W3"/>
<gene>
    <name evidence="8" type="ORF">Esi_0085_0111</name>
</gene>
<protein>
    <recommendedName>
        <fullName evidence="5">Thioredoxin</fullName>
    </recommendedName>
</protein>
<feature type="domain" description="Thioredoxin" evidence="7">
    <location>
        <begin position="1"/>
        <end position="111"/>
    </location>
</feature>
<dbReference type="PANTHER" id="PTHR45663">
    <property type="entry name" value="GEO12009P1"/>
    <property type="match status" value="1"/>
</dbReference>
<evidence type="ECO:0000259" key="7">
    <source>
        <dbReference type="PROSITE" id="PS51352"/>
    </source>
</evidence>
<dbReference type="PIRSF" id="PIRSF000077">
    <property type="entry name" value="Thioredoxin"/>
    <property type="match status" value="1"/>
</dbReference>
<proteinExistence type="inferred from homology"/>
<dbReference type="InterPro" id="IPR036249">
    <property type="entry name" value="Thioredoxin-like_sf"/>
</dbReference>
<dbReference type="PANTHER" id="PTHR45663:SF11">
    <property type="entry name" value="GEO12009P1"/>
    <property type="match status" value="1"/>
</dbReference>
<dbReference type="EMBL" id="FN649086">
    <property type="protein sequence ID" value="CBJ27844.1"/>
    <property type="molecule type" value="Genomic_DNA"/>
</dbReference>
<name>D7G7W3_ECTSI</name>
<dbReference type="GO" id="GO:0016853">
    <property type="term" value="F:isomerase activity"/>
    <property type="evidence" value="ECO:0007669"/>
    <property type="project" value="UniProtKB-KW"/>
</dbReference>
<evidence type="ECO:0000256" key="1">
    <source>
        <dbReference type="ARBA" id="ARBA00022448"/>
    </source>
</evidence>
<keyword evidence="3 6" id="KW-1015">Disulfide bond</keyword>
<dbReference type="OrthoDB" id="2121326at2759"/>
<dbReference type="Gene3D" id="3.40.30.10">
    <property type="entry name" value="Glutaredoxin"/>
    <property type="match status" value="1"/>
</dbReference>
<reference evidence="8 9" key="1">
    <citation type="journal article" date="2010" name="Nature">
        <title>The Ectocarpus genome and the independent evolution of multicellularity in brown algae.</title>
        <authorList>
            <person name="Cock J.M."/>
            <person name="Sterck L."/>
            <person name="Rouze P."/>
            <person name="Scornet D."/>
            <person name="Allen A.E."/>
            <person name="Amoutzias G."/>
            <person name="Anthouard V."/>
            <person name="Artiguenave F."/>
            <person name="Aury J.M."/>
            <person name="Badger J.H."/>
            <person name="Beszteri B."/>
            <person name="Billiau K."/>
            <person name="Bonnet E."/>
            <person name="Bothwell J.H."/>
            <person name="Bowler C."/>
            <person name="Boyen C."/>
            <person name="Brownlee C."/>
            <person name="Carrano C.J."/>
            <person name="Charrier B."/>
            <person name="Cho G.Y."/>
            <person name="Coelho S.M."/>
            <person name="Collen J."/>
            <person name="Corre E."/>
            <person name="Da Silva C."/>
            <person name="Delage L."/>
            <person name="Delaroque N."/>
            <person name="Dittami S.M."/>
            <person name="Doulbeau S."/>
            <person name="Elias M."/>
            <person name="Farnham G."/>
            <person name="Gachon C.M."/>
            <person name="Gschloessl B."/>
            <person name="Heesch S."/>
            <person name="Jabbari K."/>
            <person name="Jubin C."/>
            <person name="Kawai H."/>
            <person name="Kimura K."/>
            <person name="Kloareg B."/>
            <person name="Kupper F.C."/>
            <person name="Lang D."/>
            <person name="Le Bail A."/>
            <person name="Leblanc C."/>
            <person name="Lerouge P."/>
            <person name="Lohr M."/>
            <person name="Lopez P.J."/>
            <person name="Martens C."/>
            <person name="Maumus F."/>
            <person name="Michel G."/>
            <person name="Miranda-Saavedra D."/>
            <person name="Morales J."/>
            <person name="Moreau H."/>
            <person name="Motomura T."/>
            <person name="Nagasato C."/>
            <person name="Napoli C.A."/>
            <person name="Nelson D.R."/>
            <person name="Nyvall-Collen P."/>
            <person name="Peters A.F."/>
            <person name="Pommier C."/>
            <person name="Potin P."/>
            <person name="Poulain J."/>
            <person name="Quesneville H."/>
            <person name="Read B."/>
            <person name="Rensing S.A."/>
            <person name="Ritter A."/>
            <person name="Rousvoal S."/>
            <person name="Samanta M."/>
            <person name="Samson G."/>
            <person name="Schroeder D.C."/>
            <person name="Segurens B."/>
            <person name="Strittmatter M."/>
            <person name="Tonon T."/>
            <person name="Tregear J.W."/>
            <person name="Valentin K."/>
            <person name="von Dassow P."/>
            <person name="Yamagishi T."/>
            <person name="Van de Peer Y."/>
            <person name="Wincker P."/>
        </authorList>
    </citation>
    <scope>NUCLEOTIDE SEQUENCE [LARGE SCALE GENOMIC DNA]</scope>
    <source>
        <strain evidence="9">Ec32 / CCAP1310/4</strain>
    </source>
</reference>
<dbReference type="CDD" id="cd02947">
    <property type="entry name" value="TRX_family"/>
    <property type="match status" value="1"/>
</dbReference>
<dbReference type="InterPro" id="IPR005746">
    <property type="entry name" value="Thioredoxin"/>
</dbReference>
<sequence>MDARSCAPEITDDSFEAEVLDEDRPVLVFFRAAWCGPCRMVGPIVDEVIADHGGKLKVLELCTDENPKTVAEFKIRNIPTLMLFSDRKSVMTVVGAVPKSALVSSIKKHMDL</sequence>
<dbReference type="Proteomes" id="UP000002630">
    <property type="component" value="Linkage Group LG16"/>
</dbReference>
<keyword evidence="4 6" id="KW-0676">Redox-active center</keyword>
<dbReference type="NCBIfam" id="TIGR01068">
    <property type="entry name" value="thioredoxin"/>
    <property type="match status" value="1"/>
</dbReference>
<dbReference type="Pfam" id="PF00085">
    <property type="entry name" value="Thioredoxin"/>
    <property type="match status" value="1"/>
</dbReference>
<dbReference type="AlphaFoldDB" id="D7G7W3"/>
<comment type="similarity">
    <text evidence="5">Belongs to the thioredoxin family.</text>
</comment>
<dbReference type="FunFam" id="3.40.30.10:FF:000001">
    <property type="entry name" value="Thioredoxin"/>
    <property type="match status" value="1"/>
</dbReference>
<dbReference type="PROSITE" id="PS51352">
    <property type="entry name" value="THIOREDOXIN_2"/>
    <property type="match status" value="1"/>
</dbReference>
<organism evidence="8 9">
    <name type="scientific">Ectocarpus siliculosus</name>
    <name type="common">Brown alga</name>
    <name type="synonym">Conferva siliculosa</name>
    <dbReference type="NCBI Taxonomy" id="2880"/>
    <lineage>
        <taxon>Eukaryota</taxon>
        <taxon>Sar</taxon>
        <taxon>Stramenopiles</taxon>
        <taxon>Ochrophyta</taxon>
        <taxon>PX clade</taxon>
        <taxon>Phaeophyceae</taxon>
        <taxon>Ectocarpales</taxon>
        <taxon>Ectocarpaceae</taxon>
        <taxon>Ectocarpus</taxon>
    </lineage>
</organism>
<accession>D7G7W3</accession>
<evidence type="ECO:0000256" key="3">
    <source>
        <dbReference type="ARBA" id="ARBA00023157"/>
    </source>
</evidence>
<dbReference type="InParanoid" id="D7G7W3"/>
<dbReference type="GO" id="GO:0005737">
    <property type="term" value="C:cytoplasm"/>
    <property type="evidence" value="ECO:0007669"/>
    <property type="project" value="TreeGrafter"/>
</dbReference>
<keyword evidence="1" id="KW-0813">Transport</keyword>
<evidence type="ECO:0000313" key="8">
    <source>
        <dbReference type="EMBL" id="CBJ27844.1"/>
    </source>
</evidence>
<evidence type="ECO:0000256" key="6">
    <source>
        <dbReference type="PIRSR" id="PIRSR000077-4"/>
    </source>
</evidence>
<dbReference type="GO" id="GO:0015035">
    <property type="term" value="F:protein-disulfide reductase activity"/>
    <property type="evidence" value="ECO:0007669"/>
    <property type="project" value="InterPro"/>
</dbReference>
<dbReference type="PRINTS" id="PR00421">
    <property type="entry name" value="THIOREDOXIN"/>
</dbReference>
<dbReference type="OMA" id="YKNNKEW"/>
<evidence type="ECO:0000256" key="2">
    <source>
        <dbReference type="ARBA" id="ARBA00022982"/>
    </source>
</evidence>
<evidence type="ECO:0000256" key="4">
    <source>
        <dbReference type="ARBA" id="ARBA00023284"/>
    </source>
</evidence>